<reference evidence="1 2" key="1">
    <citation type="journal article" date="2018" name="PLoS ONE">
        <title>The draft genome of Kipferlia bialata reveals reductive genome evolution in fornicate parasites.</title>
        <authorList>
            <person name="Tanifuji G."/>
            <person name="Takabayashi S."/>
            <person name="Kume K."/>
            <person name="Takagi M."/>
            <person name="Nakayama T."/>
            <person name="Kamikawa R."/>
            <person name="Inagaki Y."/>
            <person name="Hashimoto T."/>
        </authorList>
    </citation>
    <scope>NUCLEOTIDE SEQUENCE [LARGE SCALE GENOMIC DNA]</scope>
    <source>
        <strain evidence="1">NY0173</strain>
    </source>
</reference>
<protein>
    <submittedName>
        <fullName evidence="1">Uncharacterized protein</fullName>
    </submittedName>
</protein>
<name>A0A391NKF7_9EUKA</name>
<dbReference type="AlphaFoldDB" id="A0A391NKF7"/>
<evidence type="ECO:0000313" key="2">
    <source>
        <dbReference type="Proteomes" id="UP000265618"/>
    </source>
</evidence>
<gene>
    <name evidence="1" type="ORF">KIPB_003033</name>
</gene>
<accession>A0A391NKF7</accession>
<evidence type="ECO:0000313" key="1">
    <source>
        <dbReference type="EMBL" id="GCA62365.1"/>
    </source>
</evidence>
<proteinExistence type="predicted"/>
<sequence>MPPPHNGHTLRLKWKYAGEDGWHYTKAVWGEGCRTVQAFCLSVAERIGLLTVQGCMSLSVCCCHDGVDEYPADIMQWGLADIEAYRDRHGIGKRPVLGIQIHGTSDTQQVQTPHTPSSLTWDTFFRLYTRRLEAERKWLPGRRMVNRERDLVAYAADMVYQLLAIPTGDDIPMYSVPGAVGVRGSGKTEFTHQALYVLFSDATLVERVVDSVTEKLKGVCIGSSDGQLPDTARRLTTCLLYLLLSGRYVLTEYSKCFELSPEQYMDTRACYQLMGRDCLSVEERSHPVCTTSTLSLLQRSLAAYPGTPVLDAVDNNPFITRICPRGVDSDVLTLLCGSLSVSGTVTDATVLSVLSDVCQACGCAPRTVLPAVVVVDEVTVGDEALYRYMHQRIGSKLCVYAVAGLSQRGIGQSMEVQRLRLIPYILPPITDRRHLSTLLQTTHYTLGHSHFEDGINLSSLMTQTDFNAGVRYLLQCEGNPRVIVAAMTEFYDNVHMETEERSGREGTYEWTVPCINTAGASDDMCMDSVLSGIALCGLPLTDTTEIRTECDEVHTLQTLVREGVMASPLYVGESASTASGYSVIVLPVDAPRPDTHEDPFSPLNGVVEVSLKECFSAYLGDIQYARPVQTSDETGLCCVETGCDSDPVTPKWALACTFVVTALERMRCSQFISDPSASDGQVSLTHVFGVPQLSNQECALIGQTAIPEHHSLFDSVQRVTYDRVYGQKGHAAYVVTPPFGSDTVSPYGFSHTLRILARPLFANVLHPEGYMGEPSAPSSVLEGHDGQAVVCLNTPSALGPSWTMHDAVGAIYGDIVSDTNSHTLMMQYLSMVLIDPTPTLIVTICITPLDSSAVPDSSDHWLQLDSVDMRHYHILQELDDTVCSRKVAAAVRALLSDHQQRERLLSVTHVVMGPEAYGPVLGGVV</sequence>
<comment type="caution">
    <text evidence="1">The sequence shown here is derived from an EMBL/GenBank/DDBJ whole genome shotgun (WGS) entry which is preliminary data.</text>
</comment>
<dbReference type="EMBL" id="BDIP01000550">
    <property type="protein sequence ID" value="GCA62365.1"/>
    <property type="molecule type" value="Genomic_DNA"/>
</dbReference>
<organism evidence="1 2">
    <name type="scientific">Kipferlia bialata</name>
    <dbReference type="NCBI Taxonomy" id="797122"/>
    <lineage>
        <taxon>Eukaryota</taxon>
        <taxon>Metamonada</taxon>
        <taxon>Carpediemonas-like organisms</taxon>
        <taxon>Kipferlia</taxon>
    </lineage>
</organism>
<dbReference type="Proteomes" id="UP000265618">
    <property type="component" value="Unassembled WGS sequence"/>
</dbReference>
<keyword evidence="2" id="KW-1185">Reference proteome</keyword>